<gene>
    <name evidence="2" type="ORF">KXV57_007952</name>
</gene>
<dbReference type="AlphaFoldDB" id="A0A8H4HX58"/>
<dbReference type="Proteomes" id="UP000813423">
    <property type="component" value="Unassembled WGS sequence"/>
</dbReference>
<proteinExistence type="predicted"/>
<name>A0A8H4HX58_ASPFM</name>
<evidence type="ECO:0000313" key="3">
    <source>
        <dbReference type="Proteomes" id="UP000813423"/>
    </source>
</evidence>
<feature type="compositionally biased region" description="Basic and acidic residues" evidence="1">
    <location>
        <begin position="48"/>
        <end position="61"/>
    </location>
</feature>
<evidence type="ECO:0000313" key="2">
    <source>
        <dbReference type="EMBL" id="KAH1901353.1"/>
    </source>
</evidence>
<organism evidence="2 3">
    <name type="scientific">Aspergillus fumigatus</name>
    <name type="common">Neosartorya fumigata</name>
    <dbReference type="NCBI Taxonomy" id="746128"/>
    <lineage>
        <taxon>Eukaryota</taxon>
        <taxon>Fungi</taxon>
        <taxon>Dikarya</taxon>
        <taxon>Ascomycota</taxon>
        <taxon>Pezizomycotina</taxon>
        <taxon>Eurotiomycetes</taxon>
        <taxon>Eurotiomycetidae</taxon>
        <taxon>Eurotiales</taxon>
        <taxon>Aspergillaceae</taxon>
        <taxon>Aspergillus</taxon>
        <taxon>Aspergillus subgen. Fumigati</taxon>
    </lineage>
</organism>
<accession>A0A8H4HX58</accession>
<sequence>MNIHQSLCMAGRLPVRTSRLCSGKRLLCYTAQKSSKSDAKTVQSPSEDPSKVRDNNQESKPKVTRSVAQADEELRERLEQMSGEGGASGIEYEDGKPTAMKRSVRNNMFRYI</sequence>
<protein>
    <submittedName>
        <fullName evidence="2">Uncharacterized protein</fullName>
    </submittedName>
</protein>
<dbReference type="EMBL" id="JAIBSC010000068">
    <property type="protein sequence ID" value="KAH1901353.1"/>
    <property type="molecule type" value="Genomic_DNA"/>
</dbReference>
<evidence type="ECO:0000256" key="1">
    <source>
        <dbReference type="SAM" id="MobiDB-lite"/>
    </source>
</evidence>
<feature type="region of interest" description="Disordered" evidence="1">
    <location>
        <begin position="32"/>
        <end position="112"/>
    </location>
</feature>
<comment type="caution">
    <text evidence="2">The sequence shown here is derived from an EMBL/GenBank/DDBJ whole genome shotgun (WGS) entry which is preliminary data.</text>
</comment>
<reference evidence="2" key="1">
    <citation type="submission" date="2021-08" db="EMBL/GenBank/DDBJ databases">
        <title>Global Aspergillus fumigatus from environmental and clinical sources.</title>
        <authorList>
            <person name="Barber A."/>
            <person name="Sae-Ong T."/>
        </authorList>
    </citation>
    <scope>NUCLEOTIDE SEQUENCE</scope>
    <source>
        <strain evidence="2">NRZ-2016-071</strain>
    </source>
</reference>